<dbReference type="InterPro" id="IPR011032">
    <property type="entry name" value="GroES-like_sf"/>
</dbReference>
<gene>
    <name evidence="9" type="primary">LOC113203665</name>
</gene>
<evidence type="ECO:0000259" key="7">
    <source>
        <dbReference type="SMART" id="SM00829"/>
    </source>
</evidence>
<evidence type="ECO:0000256" key="6">
    <source>
        <dbReference type="SAM" id="Phobius"/>
    </source>
</evidence>
<dbReference type="InterPro" id="IPR050700">
    <property type="entry name" value="YIM1/Zinc_Alcohol_DH_Fams"/>
</dbReference>
<feature type="domain" description="Enoyl reductase (ER)" evidence="7">
    <location>
        <begin position="141"/>
        <end position="473"/>
    </location>
</feature>
<evidence type="ECO:0000256" key="5">
    <source>
        <dbReference type="ARBA" id="ARBA00023128"/>
    </source>
</evidence>
<protein>
    <submittedName>
        <fullName evidence="9">Reticulon-4-interacting protein 1 homolog, mitochondrial isoform X2</fullName>
    </submittedName>
</protein>
<comment type="similarity">
    <text evidence="2">Belongs to the zinc-containing alcohol dehydrogenase family. Quinone oxidoreductase subfamily.</text>
</comment>
<evidence type="ECO:0000313" key="9">
    <source>
        <dbReference type="RefSeq" id="XP_026274243.1"/>
    </source>
</evidence>
<accession>A0A6J1S0V2</accession>
<keyword evidence="6" id="KW-0812">Transmembrane</keyword>
<evidence type="ECO:0000256" key="4">
    <source>
        <dbReference type="ARBA" id="ARBA00023002"/>
    </source>
</evidence>
<dbReference type="SUPFAM" id="SSF50129">
    <property type="entry name" value="GroES-like"/>
    <property type="match status" value="1"/>
</dbReference>
<dbReference type="AlphaFoldDB" id="A0A6J1S0V2"/>
<dbReference type="InterPro" id="IPR037397">
    <property type="entry name" value="RTN4IP1"/>
</dbReference>
<keyword evidence="3" id="KW-0809">Transit peptide</keyword>
<dbReference type="CDD" id="cd08248">
    <property type="entry name" value="RTN4I1"/>
    <property type="match status" value="1"/>
</dbReference>
<dbReference type="Pfam" id="PF08240">
    <property type="entry name" value="ADH_N"/>
    <property type="match status" value="1"/>
</dbReference>
<dbReference type="RefSeq" id="XP_026274243.1">
    <property type="nucleotide sequence ID" value="XM_026418458.2"/>
</dbReference>
<dbReference type="Proteomes" id="UP000504606">
    <property type="component" value="Unplaced"/>
</dbReference>
<keyword evidence="5" id="KW-0496">Mitochondrion</keyword>
<organism evidence="8 9">
    <name type="scientific">Frankliniella occidentalis</name>
    <name type="common">Western flower thrips</name>
    <name type="synonym">Euthrips occidentalis</name>
    <dbReference type="NCBI Taxonomy" id="133901"/>
    <lineage>
        <taxon>Eukaryota</taxon>
        <taxon>Metazoa</taxon>
        <taxon>Ecdysozoa</taxon>
        <taxon>Arthropoda</taxon>
        <taxon>Hexapoda</taxon>
        <taxon>Insecta</taxon>
        <taxon>Pterygota</taxon>
        <taxon>Neoptera</taxon>
        <taxon>Paraneoptera</taxon>
        <taxon>Thysanoptera</taxon>
        <taxon>Terebrantia</taxon>
        <taxon>Thripoidea</taxon>
        <taxon>Thripidae</taxon>
        <taxon>Frankliniella</taxon>
    </lineage>
</organism>
<dbReference type="InterPro" id="IPR036291">
    <property type="entry name" value="NAD(P)-bd_dom_sf"/>
</dbReference>
<keyword evidence="4" id="KW-0560">Oxidoreductase</keyword>
<dbReference type="SMART" id="SM00829">
    <property type="entry name" value="PKS_ER"/>
    <property type="match status" value="1"/>
</dbReference>
<sequence length="503" mass="55299">MDEVAFHLNQRLEFIQVQLLSAIQHGNMAFQSRLHELHNLALVAIESNQVTAVRQTFNSVWEKFVHLIREVRSSLPQSANPVVLYDEFMLMLGNELNRRNFYTGCVGFALGGMIGLVVGMSLHSTPTPSQRIRGVVCIDYRGLDAVSTSDDVPMPVVTAPDQLLIEVRAASLDYLDIKICSGYGRVLRRQLHKYTPSSPKDLPFVLGRDCSGVVVDIGHDVKNFEIGDEVWLAVPYWASGTLAQYVVARERQVARKPRGIGFEGAAALPFSGSVAWDAMVNQAKLNSHNTRGKRVLVHCGSSPVGCVVTQLARLWGANVTVTCPARALTVCNALGADDTIVFEEGPVDKQLATRKRFDVVFNTLGAVVHESCLRFCNDDGIVVTTVATRIASDSYGFILGALYALWVKVQCLVLKERVAWGAVHLNSDTLNELARLVDNGQLQPVVDKIFSPRDVELAFQHTDSAQAIGKTVIRFSGFGYIDDDNQSTRSRSSVRSSKPDILS</sequence>
<dbReference type="GO" id="GO:0005739">
    <property type="term" value="C:mitochondrion"/>
    <property type="evidence" value="ECO:0007669"/>
    <property type="project" value="UniProtKB-SubCell"/>
</dbReference>
<dbReference type="InterPro" id="IPR020843">
    <property type="entry name" value="ER"/>
</dbReference>
<evidence type="ECO:0000256" key="1">
    <source>
        <dbReference type="ARBA" id="ARBA00004173"/>
    </source>
</evidence>
<comment type="subcellular location">
    <subcellularLocation>
        <location evidence="1">Mitochondrion</location>
    </subcellularLocation>
</comment>
<dbReference type="PANTHER" id="PTHR11695">
    <property type="entry name" value="ALCOHOL DEHYDROGENASE RELATED"/>
    <property type="match status" value="1"/>
</dbReference>
<keyword evidence="6" id="KW-1133">Transmembrane helix</keyword>
<keyword evidence="8" id="KW-1185">Reference proteome</keyword>
<dbReference type="GO" id="GO:0016491">
    <property type="term" value="F:oxidoreductase activity"/>
    <property type="evidence" value="ECO:0007669"/>
    <property type="project" value="UniProtKB-KW"/>
</dbReference>
<evidence type="ECO:0000256" key="2">
    <source>
        <dbReference type="ARBA" id="ARBA00010371"/>
    </source>
</evidence>
<dbReference type="Pfam" id="PF13602">
    <property type="entry name" value="ADH_zinc_N_2"/>
    <property type="match status" value="1"/>
</dbReference>
<reference evidence="9" key="1">
    <citation type="submission" date="2025-08" db="UniProtKB">
        <authorList>
            <consortium name="RefSeq"/>
        </authorList>
    </citation>
    <scope>IDENTIFICATION</scope>
    <source>
        <tissue evidence="9">Whole organism</tissue>
    </source>
</reference>
<evidence type="ECO:0000256" key="3">
    <source>
        <dbReference type="ARBA" id="ARBA00022946"/>
    </source>
</evidence>
<dbReference type="PANTHER" id="PTHR11695:SF645">
    <property type="entry name" value="RETICULON-4-INTERACTING PROTEIN 1, MITOCHONDRIAL-LIKE PROTEIN"/>
    <property type="match status" value="1"/>
</dbReference>
<proteinExistence type="inferred from homology"/>
<dbReference type="SUPFAM" id="SSF51735">
    <property type="entry name" value="NAD(P)-binding Rossmann-fold domains"/>
    <property type="match status" value="1"/>
</dbReference>
<evidence type="ECO:0000313" key="8">
    <source>
        <dbReference type="Proteomes" id="UP000504606"/>
    </source>
</evidence>
<dbReference type="Gene3D" id="3.40.50.720">
    <property type="entry name" value="NAD(P)-binding Rossmann-like Domain"/>
    <property type="match status" value="1"/>
</dbReference>
<keyword evidence="6" id="KW-0472">Membrane</keyword>
<dbReference type="InterPro" id="IPR013154">
    <property type="entry name" value="ADH-like_N"/>
</dbReference>
<dbReference type="Gene3D" id="3.90.180.10">
    <property type="entry name" value="Medium-chain alcohol dehydrogenases, catalytic domain"/>
    <property type="match status" value="1"/>
</dbReference>
<dbReference type="GeneID" id="113203665"/>
<feature type="transmembrane region" description="Helical" evidence="6">
    <location>
        <begin position="101"/>
        <end position="122"/>
    </location>
</feature>
<name>A0A6J1S0V2_FRAOC</name>